<organism evidence="1 2">
    <name type="scientific">Caenorhabditis nigoni</name>
    <dbReference type="NCBI Taxonomy" id="1611254"/>
    <lineage>
        <taxon>Eukaryota</taxon>
        <taxon>Metazoa</taxon>
        <taxon>Ecdysozoa</taxon>
        <taxon>Nematoda</taxon>
        <taxon>Chromadorea</taxon>
        <taxon>Rhabditida</taxon>
        <taxon>Rhabditina</taxon>
        <taxon>Rhabditomorpha</taxon>
        <taxon>Rhabditoidea</taxon>
        <taxon>Rhabditidae</taxon>
        <taxon>Peloderinae</taxon>
        <taxon>Caenorhabditis</taxon>
    </lineage>
</organism>
<protein>
    <submittedName>
        <fullName evidence="1">Uncharacterized protein</fullName>
    </submittedName>
</protein>
<reference evidence="2" key="1">
    <citation type="submission" date="2017-10" db="EMBL/GenBank/DDBJ databases">
        <title>Rapid genome shrinkage in a self-fertile nematode reveals novel sperm competition proteins.</title>
        <authorList>
            <person name="Yin D."/>
            <person name="Schwarz E.M."/>
            <person name="Thomas C.G."/>
            <person name="Felde R.L."/>
            <person name="Korf I.F."/>
            <person name="Cutter A.D."/>
            <person name="Schartner C.M."/>
            <person name="Ralston E.J."/>
            <person name="Meyer B.J."/>
            <person name="Haag E.S."/>
        </authorList>
    </citation>
    <scope>NUCLEOTIDE SEQUENCE [LARGE SCALE GENOMIC DNA]</scope>
    <source>
        <strain evidence="2">JU1422</strain>
    </source>
</reference>
<name>A0A2G5SID0_9PELO</name>
<accession>A0A2G5SID0</accession>
<keyword evidence="2" id="KW-1185">Reference proteome</keyword>
<evidence type="ECO:0000313" key="2">
    <source>
        <dbReference type="Proteomes" id="UP000230233"/>
    </source>
</evidence>
<dbReference type="EMBL" id="PDUG01000007">
    <property type="protein sequence ID" value="PIC14641.1"/>
    <property type="molecule type" value="Genomic_DNA"/>
</dbReference>
<comment type="caution">
    <text evidence="1">The sequence shown here is derived from an EMBL/GenBank/DDBJ whole genome shotgun (WGS) entry which is preliminary data.</text>
</comment>
<evidence type="ECO:0000313" key="1">
    <source>
        <dbReference type="EMBL" id="PIC14641.1"/>
    </source>
</evidence>
<dbReference type="Proteomes" id="UP000230233">
    <property type="component" value="Unassembled WGS sequence"/>
</dbReference>
<proteinExistence type="predicted"/>
<gene>
    <name evidence="1" type="ORF">B9Z55_026880</name>
</gene>
<sequence>MEDGRWRYMEIKDEGDLSREGHTCLRCLRLVAPPPATSSGYCHPAEHSSSSTPVQCVYSIRHELIKFQLSGESVK</sequence>
<dbReference type="AlphaFoldDB" id="A0A2G5SID0"/>